<accession>A0A2W4S3K6</accession>
<keyword evidence="1" id="KW-0489">Methyltransferase</keyword>
<dbReference type="InterPro" id="IPR007072">
    <property type="entry name" value="RNMT_CmcI"/>
</dbReference>
<dbReference type="GO" id="GO:0008610">
    <property type="term" value="P:lipid biosynthetic process"/>
    <property type="evidence" value="ECO:0007669"/>
    <property type="project" value="InterPro"/>
</dbReference>
<evidence type="ECO:0000313" key="4">
    <source>
        <dbReference type="Proteomes" id="UP000249396"/>
    </source>
</evidence>
<gene>
    <name evidence="3" type="ORF">DM484_01135</name>
</gene>
<keyword evidence="2" id="KW-0808">Transferase</keyword>
<reference evidence="3 4" key="1">
    <citation type="journal article" date="2018" name="Aquat. Microb. Ecol.">
        <title>Gammaproteobacterial methanotrophs dominate.</title>
        <authorList>
            <person name="Rissanen A.J."/>
            <person name="Saarenheimo J."/>
            <person name="Tiirola M."/>
            <person name="Peura S."/>
            <person name="Aalto S.L."/>
            <person name="Karvinen A."/>
            <person name="Nykanen H."/>
        </authorList>
    </citation>
    <scope>NUCLEOTIDE SEQUENCE [LARGE SCALE GENOMIC DNA]</scope>
    <source>
        <strain evidence="3">AMbin10</strain>
    </source>
</reference>
<dbReference type="Proteomes" id="UP000249396">
    <property type="component" value="Unassembled WGS sequence"/>
</dbReference>
<dbReference type="EMBL" id="QJPH01000099">
    <property type="protein sequence ID" value="PZN85988.1"/>
    <property type="molecule type" value="Genomic_DNA"/>
</dbReference>
<dbReference type="Gene3D" id="3.40.50.150">
    <property type="entry name" value="Vaccinia Virus protein VP39"/>
    <property type="match status" value="1"/>
</dbReference>
<dbReference type="AlphaFoldDB" id="A0A2W4S3K6"/>
<dbReference type="GO" id="GO:0032259">
    <property type="term" value="P:methylation"/>
    <property type="evidence" value="ECO:0007669"/>
    <property type="project" value="UniProtKB-KW"/>
</dbReference>
<sequence>MNDNINFEREKRENIALMASEQNCVSSALDFLVTTAPYKYSYNFSWLGRPIIQYPQDIIAMQELIWSIRPDLIVETGIAHGGSLIMSASMLALLDMTDAIKAGEKLDPKTSSRKVLGIDIDIRAHNRTAIEAHPIASRIQMIQGSSIAQEIIDQVHAVAANYSRVLVCLDSNHTHDHVLAELEAYAPLTTVGSYCVVFDTIIEDMPAGSFPDRPWDKGNNPKTAVWEYLKTHPEFEIDRGIQNKLLITVAPDGYLLRVGT</sequence>
<dbReference type="InterPro" id="IPR029063">
    <property type="entry name" value="SAM-dependent_MTases_sf"/>
</dbReference>
<evidence type="ECO:0000256" key="1">
    <source>
        <dbReference type="ARBA" id="ARBA00022603"/>
    </source>
</evidence>
<dbReference type="GO" id="GO:0005886">
    <property type="term" value="C:plasma membrane"/>
    <property type="evidence" value="ECO:0007669"/>
    <property type="project" value="TreeGrafter"/>
</dbReference>
<comment type="caution">
    <text evidence="3">The sequence shown here is derived from an EMBL/GenBank/DDBJ whole genome shotgun (WGS) entry which is preliminary data.</text>
</comment>
<protein>
    <submittedName>
        <fullName evidence="3">Cephalosporin hydroxylase</fullName>
    </submittedName>
</protein>
<dbReference type="GO" id="GO:0071770">
    <property type="term" value="P:DIM/DIP cell wall layer assembly"/>
    <property type="evidence" value="ECO:0007669"/>
    <property type="project" value="TreeGrafter"/>
</dbReference>
<evidence type="ECO:0000313" key="3">
    <source>
        <dbReference type="EMBL" id="PZN85988.1"/>
    </source>
</evidence>
<dbReference type="SUPFAM" id="SSF53335">
    <property type="entry name" value="S-adenosyl-L-methionine-dependent methyltransferases"/>
    <property type="match status" value="1"/>
</dbReference>
<organism evidence="3 4">
    <name type="scientific">Candidatus Methylumidiphilus alinenensis</name>
    <dbReference type="NCBI Taxonomy" id="2202197"/>
    <lineage>
        <taxon>Bacteria</taxon>
        <taxon>Pseudomonadati</taxon>
        <taxon>Pseudomonadota</taxon>
        <taxon>Gammaproteobacteria</taxon>
        <taxon>Methylococcales</taxon>
        <taxon>Candidatus Methylumidiphilus</taxon>
    </lineage>
</organism>
<name>A0A2W4S3K6_9GAMM</name>
<dbReference type="PANTHER" id="PTHR40048:SF1">
    <property type="entry name" value="RHAMNOSYL O-METHYLTRANSFERASE"/>
    <property type="match status" value="1"/>
</dbReference>
<dbReference type="Pfam" id="PF04989">
    <property type="entry name" value="RMNT_CmcI"/>
    <property type="match status" value="1"/>
</dbReference>
<dbReference type="GO" id="GO:0008168">
    <property type="term" value="F:methyltransferase activity"/>
    <property type="evidence" value="ECO:0007669"/>
    <property type="project" value="UniProtKB-KW"/>
</dbReference>
<evidence type="ECO:0000256" key="2">
    <source>
        <dbReference type="ARBA" id="ARBA00022679"/>
    </source>
</evidence>
<dbReference type="PANTHER" id="PTHR40048">
    <property type="entry name" value="RHAMNOSYL O-METHYLTRANSFERASE"/>
    <property type="match status" value="1"/>
</dbReference>
<proteinExistence type="predicted"/>